<protein>
    <submittedName>
        <fullName evidence="1">Uncharacterized protein</fullName>
    </submittedName>
</protein>
<dbReference type="InterPro" id="IPR011256">
    <property type="entry name" value="Reg_factor_effector_dom_sf"/>
</dbReference>
<dbReference type="EMBL" id="CP034183">
    <property type="protein sequence ID" value="AZI43309.1"/>
    <property type="molecule type" value="Genomic_DNA"/>
</dbReference>
<dbReference type="KEGG" id="dph:EHF33_11610"/>
<proteinExistence type="predicted"/>
<accession>A0A3G8YD34</accession>
<dbReference type="RefSeq" id="WP_124871606.1">
    <property type="nucleotide sequence ID" value="NZ_CP034183.1"/>
</dbReference>
<dbReference type="OrthoDB" id="64594at2"/>
<dbReference type="AlphaFoldDB" id="A0A3G8YD34"/>
<gene>
    <name evidence="1" type="ORF">EHF33_11610</name>
</gene>
<sequence length="174" mass="19377">MTAPSRVQYRFLPARTLLCAINHLRPARLDNFVNGASLALPTVLTEQGLEQLGPVAIIYHSPVTEESDGPVEVCVPYQGELSVPNGLTQHTDPEHREAFLPLTKREFMDSALFGAARREVEQAARANGDVLGPLRRMDYGVWATRGEDEVVGELAVPMKWFNQLRPESRGRLFP</sequence>
<evidence type="ECO:0000313" key="2">
    <source>
        <dbReference type="Proteomes" id="UP000276417"/>
    </source>
</evidence>
<keyword evidence="2" id="KW-1185">Reference proteome</keyword>
<dbReference type="Gene3D" id="3.20.80.10">
    <property type="entry name" value="Regulatory factor, effector binding domain"/>
    <property type="match status" value="1"/>
</dbReference>
<name>A0A3G8YD34_9DEIO</name>
<evidence type="ECO:0000313" key="1">
    <source>
        <dbReference type="EMBL" id="AZI43309.1"/>
    </source>
</evidence>
<reference evidence="1 2" key="1">
    <citation type="submission" date="2018-11" db="EMBL/GenBank/DDBJ databases">
        <title>Deinococcus shelandsis sp. nov., isolated from South Shetland Islands soil of Antarctica.</title>
        <authorList>
            <person name="Tian J."/>
        </authorList>
    </citation>
    <scope>NUCLEOTIDE SEQUENCE [LARGE SCALE GENOMIC DNA]</scope>
    <source>
        <strain evidence="1 2">S14-83T</strain>
    </source>
</reference>
<dbReference type="Proteomes" id="UP000276417">
    <property type="component" value="Chromosome 1"/>
</dbReference>
<organism evidence="1 2">
    <name type="scientific">Deinococcus psychrotolerans</name>
    <dbReference type="NCBI Taxonomy" id="2489213"/>
    <lineage>
        <taxon>Bacteria</taxon>
        <taxon>Thermotogati</taxon>
        <taxon>Deinococcota</taxon>
        <taxon>Deinococci</taxon>
        <taxon>Deinococcales</taxon>
        <taxon>Deinococcaceae</taxon>
        <taxon>Deinococcus</taxon>
    </lineage>
</organism>